<dbReference type="EMBL" id="GBRH01261788">
    <property type="protein sequence ID" value="JAD36107.1"/>
    <property type="molecule type" value="Transcribed_RNA"/>
</dbReference>
<sequence>MYTADLLQSISYKGICYSFTASSHQHNRSLAQHQVILNIQ</sequence>
<reference evidence="1" key="1">
    <citation type="submission" date="2014-09" db="EMBL/GenBank/DDBJ databases">
        <authorList>
            <person name="Magalhaes I.L.F."/>
            <person name="Oliveira U."/>
            <person name="Santos F.R."/>
            <person name="Vidigal T.H.D.A."/>
            <person name="Brescovit A.D."/>
            <person name="Santos A.J."/>
        </authorList>
    </citation>
    <scope>NUCLEOTIDE SEQUENCE</scope>
    <source>
        <tissue evidence="1">Shoot tissue taken approximately 20 cm above the soil surface</tissue>
    </source>
</reference>
<dbReference type="AlphaFoldDB" id="A0A0A8ZMS0"/>
<evidence type="ECO:0000313" key="1">
    <source>
        <dbReference type="EMBL" id="JAD36107.1"/>
    </source>
</evidence>
<protein>
    <submittedName>
        <fullName evidence="1">Uncharacterized protein</fullName>
    </submittedName>
</protein>
<name>A0A0A8ZMS0_ARUDO</name>
<organism evidence="1">
    <name type="scientific">Arundo donax</name>
    <name type="common">Giant reed</name>
    <name type="synonym">Donax arundinaceus</name>
    <dbReference type="NCBI Taxonomy" id="35708"/>
    <lineage>
        <taxon>Eukaryota</taxon>
        <taxon>Viridiplantae</taxon>
        <taxon>Streptophyta</taxon>
        <taxon>Embryophyta</taxon>
        <taxon>Tracheophyta</taxon>
        <taxon>Spermatophyta</taxon>
        <taxon>Magnoliopsida</taxon>
        <taxon>Liliopsida</taxon>
        <taxon>Poales</taxon>
        <taxon>Poaceae</taxon>
        <taxon>PACMAD clade</taxon>
        <taxon>Arundinoideae</taxon>
        <taxon>Arundineae</taxon>
        <taxon>Arundo</taxon>
    </lineage>
</organism>
<proteinExistence type="predicted"/>
<accession>A0A0A8ZMS0</accession>
<reference evidence="1" key="2">
    <citation type="journal article" date="2015" name="Data Brief">
        <title>Shoot transcriptome of the giant reed, Arundo donax.</title>
        <authorList>
            <person name="Barrero R.A."/>
            <person name="Guerrero F.D."/>
            <person name="Moolhuijzen P."/>
            <person name="Goolsby J.A."/>
            <person name="Tidwell J."/>
            <person name="Bellgard S.E."/>
            <person name="Bellgard M.I."/>
        </authorList>
    </citation>
    <scope>NUCLEOTIDE SEQUENCE</scope>
    <source>
        <tissue evidence="1">Shoot tissue taken approximately 20 cm above the soil surface</tissue>
    </source>
</reference>